<dbReference type="PANTHER" id="PTHR20940:SF1">
    <property type="entry name" value="CIBOULOT, ISOFORM A"/>
    <property type="match status" value="1"/>
</dbReference>
<evidence type="ECO:0000256" key="2">
    <source>
        <dbReference type="ARBA" id="ARBA00009511"/>
    </source>
</evidence>
<dbReference type="Proteomes" id="UP000616769">
    <property type="component" value="Unassembled WGS sequence"/>
</dbReference>
<evidence type="ECO:0000256" key="4">
    <source>
        <dbReference type="ARBA" id="ARBA00023212"/>
    </source>
</evidence>
<keyword evidence="4" id="KW-0206">Cytoskeleton</keyword>
<dbReference type="SMART" id="SM00152">
    <property type="entry name" value="THY"/>
    <property type="match status" value="2"/>
</dbReference>
<proteinExistence type="inferred from homology"/>
<dbReference type="VEuPathDB" id="VectorBase:SSCA003950"/>
<reference evidence="6 7" key="1">
    <citation type="journal article" date="2015" name="Parasit. Vectors">
        <title>Draft genome of the scabies mite.</title>
        <authorList>
            <person name="Rider S.D.Jr."/>
            <person name="Morgan M.S."/>
            <person name="Arlian L.G."/>
        </authorList>
    </citation>
    <scope>NUCLEOTIDE SEQUENCE [LARGE SCALE GENOMIC DNA]</scope>
    <source>
        <strain evidence="6">Arlian Lab</strain>
    </source>
</reference>
<comment type="similarity">
    <text evidence="2">Belongs to the thymosin beta family.</text>
</comment>
<dbReference type="InterPro" id="IPR001152">
    <property type="entry name" value="Beta-thymosin"/>
</dbReference>
<evidence type="ECO:0000313" key="7">
    <source>
        <dbReference type="Proteomes" id="UP000616769"/>
    </source>
</evidence>
<evidence type="ECO:0008006" key="8">
    <source>
        <dbReference type="Google" id="ProtNLM"/>
    </source>
</evidence>
<dbReference type="GO" id="GO:0005829">
    <property type="term" value="C:cytosol"/>
    <property type="evidence" value="ECO:0007669"/>
    <property type="project" value="TreeGrafter"/>
</dbReference>
<organism evidence="6 7">
    <name type="scientific">Sarcoptes scabiei</name>
    <name type="common">Itch mite</name>
    <name type="synonym">Acarus scabiei</name>
    <dbReference type="NCBI Taxonomy" id="52283"/>
    <lineage>
        <taxon>Eukaryota</taxon>
        <taxon>Metazoa</taxon>
        <taxon>Ecdysozoa</taxon>
        <taxon>Arthropoda</taxon>
        <taxon>Chelicerata</taxon>
        <taxon>Arachnida</taxon>
        <taxon>Acari</taxon>
        <taxon>Acariformes</taxon>
        <taxon>Sarcoptiformes</taxon>
        <taxon>Astigmata</taxon>
        <taxon>Psoroptidia</taxon>
        <taxon>Sarcoptoidea</taxon>
        <taxon>Sarcoptidae</taxon>
        <taxon>Sarcoptinae</taxon>
        <taxon>Sarcoptes</taxon>
    </lineage>
</organism>
<dbReference type="OMA" id="EHHLKHA"/>
<evidence type="ECO:0000256" key="1">
    <source>
        <dbReference type="ARBA" id="ARBA00004245"/>
    </source>
</evidence>
<evidence type="ECO:0000256" key="3">
    <source>
        <dbReference type="ARBA" id="ARBA00022490"/>
    </source>
</evidence>
<dbReference type="GO" id="GO:0007015">
    <property type="term" value="P:actin filament organization"/>
    <property type="evidence" value="ECO:0007669"/>
    <property type="project" value="InterPro"/>
</dbReference>
<evidence type="ECO:0000313" key="6">
    <source>
        <dbReference type="EMBL" id="KPL97739.1"/>
    </source>
</evidence>
<feature type="compositionally biased region" description="Basic and acidic residues" evidence="5">
    <location>
        <begin position="60"/>
        <end position="69"/>
    </location>
</feature>
<feature type="compositionally biased region" description="Basic and acidic residues" evidence="5">
    <location>
        <begin position="77"/>
        <end position="89"/>
    </location>
</feature>
<dbReference type="AlphaFoldDB" id="A0A131ZTS8"/>
<dbReference type="GO" id="GO:0005856">
    <property type="term" value="C:cytoskeleton"/>
    <property type="evidence" value="ECO:0007669"/>
    <property type="project" value="UniProtKB-SubCell"/>
</dbReference>
<dbReference type="EMBL" id="JXLN01000357">
    <property type="protein sequence ID" value="KPL97739.1"/>
    <property type="molecule type" value="Genomic_DNA"/>
</dbReference>
<dbReference type="InterPro" id="IPR038386">
    <property type="entry name" value="Beta-thymosin_sf"/>
</dbReference>
<comment type="subcellular location">
    <subcellularLocation>
        <location evidence="1">Cytoplasm</location>
        <location evidence="1">Cytoskeleton</location>
    </subcellularLocation>
</comment>
<name>A0A131ZTS8_SARSC</name>
<protein>
    <recommendedName>
        <fullName evidence="8">Thymosin beta</fullName>
    </recommendedName>
</protein>
<comment type="caution">
    <text evidence="6">The sequence shown here is derived from an EMBL/GenBank/DDBJ whole genome shotgun (WGS) entry which is preliminary data.</text>
</comment>
<feature type="region of interest" description="Disordered" evidence="5">
    <location>
        <begin position="60"/>
        <end position="89"/>
    </location>
</feature>
<gene>
    <name evidence="6" type="ORF">QR98_0003000</name>
</gene>
<dbReference type="OrthoDB" id="10043757at2759"/>
<sequence length="89" mass="10125">MSSPTKEELPKIAECLKSELVGEHKLKHAETQEKVVLPSKVEIEQEKGQQELLKSIEEFQPEQLHHTSTEIKNPLPTKEEIEAEKKALA</sequence>
<dbReference type="Gene3D" id="1.20.5.520">
    <property type="entry name" value="Single helix bin"/>
    <property type="match status" value="2"/>
</dbReference>
<evidence type="ECO:0000256" key="5">
    <source>
        <dbReference type="SAM" id="MobiDB-lite"/>
    </source>
</evidence>
<keyword evidence="3" id="KW-0963">Cytoplasm</keyword>
<accession>A0A131ZTS8</accession>
<dbReference type="GO" id="GO:0003785">
    <property type="term" value="F:actin monomer binding"/>
    <property type="evidence" value="ECO:0007669"/>
    <property type="project" value="InterPro"/>
</dbReference>
<dbReference type="PANTHER" id="PTHR20940">
    <property type="entry name" value="TETRA THYMOSIN"/>
    <property type="match status" value="1"/>
</dbReference>
<dbReference type="Pfam" id="PF01290">
    <property type="entry name" value="Thymosin"/>
    <property type="match status" value="2"/>
</dbReference>